<dbReference type="InterPro" id="IPR036523">
    <property type="entry name" value="SurE-like_sf"/>
</dbReference>
<evidence type="ECO:0000256" key="1">
    <source>
        <dbReference type="ARBA" id="ARBA00000815"/>
    </source>
</evidence>
<feature type="binding site" evidence="7">
    <location>
        <position position="8"/>
    </location>
    <ligand>
        <name>a divalent metal cation</name>
        <dbReference type="ChEBI" id="CHEBI:60240"/>
    </ligand>
</feature>
<evidence type="ECO:0000313" key="9">
    <source>
        <dbReference type="EMBL" id="TCS86961.1"/>
    </source>
</evidence>
<feature type="binding site" evidence="7">
    <location>
        <position position="96"/>
    </location>
    <ligand>
        <name>a divalent metal cation</name>
        <dbReference type="ChEBI" id="CHEBI:60240"/>
    </ligand>
</feature>
<dbReference type="Gene3D" id="3.40.1210.10">
    <property type="entry name" value="Survival protein SurE-like phosphatase/nucleotidase"/>
    <property type="match status" value="1"/>
</dbReference>
<evidence type="ECO:0000313" key="10">
    <source>
        <dbReference type="Proteomes" id="UP000294567"/>
    </source>
</evidence>
<dbReference type="GO" id="GO:0004309">
    <property type="term" value="F:exopolyphosphatase activity"/>
    <property type="evidence" value="ECO:0007669"/>
    <property type="project" value="TreeGrafter"/>
</dbReference>
<dbReference type="EC" id="3.1.3.5" evidence="7"/>
<keyword evidence="5 7" id="KW-0547">Nucleotide-binding</keyword>
<evidence type="ECO:0000256" key="4">
    <source>
        <dbReference type="ARBA" id="ARBA00022723"/>
    </source>
</evidence>
<evidence type="ECO:0000256" key="5">
    <source>
        <dbReference type="ARBA" id="ARBA00022741"/>
    </source>
</evidence>
<evidence type="ECO:0000256" key="7">
    <source>
        <dbReference type="HAMAP-Rule" id="MF_00060"/>
    </source>
</evidence>
<keyword evidence="6 7" id="KW-0378">Hydrolase</keyword>
<sequence length="250" mass="28130">MRILLVNDDGIHSEGIHILARTLEKDHEVIIVAPEEQRSAQSQAITIEKDIIVKEVKLKGITSKAYSISGTPVDCVRIALDKLIEKPVDLVISGINRGLNAGMDILYSGTVSAAIEANMYNLPAMALSTELIDDKIDYHLAAKYGKYILEKSKEYFIRNNIILSVNTPYLDGKEIKGIKVCKIGGVIYDYYVMEDNGNKGEKILKLEGRKDVEFEEGTDRFYLSQGYITITPLHYDLTNFNLLKEVENWI</sequence>
<evidence type="ECO:0000256" key="2">
    <source>
        <dbReference type="ARBA" id="ARBA00011062"/>
    </source>
</evidence>
<keyword evidence="10" id="KW-1185">Reference proteome</keyword>
<dbReference type="GO" id="GO:0008253">
    <property type="term" value="F:5'-nucleotidase activity"/>
    <property type="evidence" value="ECO:0007669"/>
    <property type="project" value="UniProtKB-UniRule"/>
</dbReference>
<dbReference type="Proteomes" id="UP000294567">
    <property type="component" value="Unassembled WGS sequence"/>
</dbReference>
<dbReference type="PANTHER" id="PTHR30457:SF12">
    <property type="entry name" value="5'_3'-NUCLEOTIDASE SURE"/>
    <property type="match status" value="1"/>
</dbReference>
<evidence type="ECO:0000256" key="3">
    <source>
        <dbReference type="ARBA" id="ARBA00022490"/>
    </source>
</evidence>
<keyword evidence="4 7" id="KW-0479">Metal-binding</keyword>
<evidence type="ECO:0000256" key="6">
    <source>
        <dbReference type="ARBA" id="ARBA00022801"/>
    </source>
</evidence>
<dbReference type="AlphaFoldDB" id="A0A4R3KTF0"/>
<dbReference type="HAMAP" id="MF_00060">
    <property type="entry name" value="SurE"/>
    <property type="match status" value="1"/>
</dbReference>
<dbReference type="GO" id="GO:0008254">
    <property type="term" value="F:3'-nucleotidase activity"/>
    <property type="evidence" value="ECO:0007669"/>
    <property type="project" value="TreeGrafter"/>
</dbReference>
<dbReference type="GO" id="GO:0046872">
    <property type="term" value="F:metal ion binding"/>
    <property type="evidence" value="ECO:0007669"/>
    <property type="project" value="UniProtKB-UniRule"/>
</dbReference>
<dbReference type="EMBL" id="SMAE01000013">
    <property type="protein sequence ID" value="TCS86961.1"/>
    <property type="molecule type" value="Genomic_DNA"/>
</dbReference>
<dbReference type="GO" id="GO:0005737">
    <property type="term" value="C:cytoplasm"/>
    <property type="evidence" value="ECO:0007669"/>
    <property type="project" value="UniProtKB-SubCell"/>
</dbReference>
<name>A0A4R3KTF0_9FIRM</name>
<dbReference type="InterPro" id="IPR002828">
    <property type="entry name" value="SurE-like_Pase/nucleotidase"/>
</dbReference>
<gene>
    <name evidence="7" type="primary">surE</name>
    <name evidence="9" type="ORF">EDD65_11344</name>
</gene>
<dbReference type="OrthoDB" id="9780815at2"/>
<comment type="function">
    <text evidence="7">Nucleotidase that shows phosphatase activity on nucleoside 5'-monophosphates.</text>
</comment>
<comment type="cofactor">
    <cofactor evidence="7">
        <name>a divalent metal cation</name>
        <dbReference type="ChEBI" id="CHEBI:60240"/>
    </cofactor>
    <text evidence="7">Binds 1 divalent metal cation per subunit.</text>
</comment>
<dbReference type="Pfam" id="PF01975">
    <property type="entry name" value="SurE"/>
    <property type="match status" value="1"/>
</dbReference>
<accession>A0A4R3KTF0</accession>
<reference evidence="9 10" key="1">
    <citation type="submission" date="2019-03" db="EMBL/GenBank/DDBJ databases">
        <title>Genomic Encyclopedia of Type Strains, Phase IV (KMG-IV): sequencing the most valuable type-strain genomes for metagenomic binning, comparative biology and taxonomic classification.</title>
        <authorList>
            <person name="Goeker M."/>
        </authorList>
    </citation>
    <scope>NUCLEOTIDE SEQUENCE [LARGE SCALE GENOMIC DNA]</scope>
    <source>
        <strain evidence="9 10">DSM 26752</strain>
    </source>
</reference>
<dbReference type="NCBIfam" id="TIGR00087">
    <property type="entry name" value="surE"/>
    <property type="match status" value="1"/>
</dbReference>
<dbReference type="PANTHER" id="PTHR30457">
    <property type="entry name" value="5'-NUCLEOTIDASE SURE"/>
    <property type="match status" value="1"/>
</dbReference>
<dbReference type="NCBIfam" id="NF010543">
    <property type="entry name" value="PRK13933.1"/>
    <property type="match status" value="1"/>
</dbReference>
<dbReference type="SUPFAM" id="SSF64167">
    <property type="entry name" value="SurE-like"/>
    <property type="match status" value="1"/>
</dbReference>
<feature type="binding site" evidence="7">
    <location>
        <position position="39"/>
    </location>
    <ligand>
        <name>a divalent metal cation</name>
        <dbReference type="ChEBI" id="CHEBI:60240"/>
    </ligand>
</feature>
<keyword evidence="3 7" id="KW-0963">Cytoplasm</keyword>
<dbReference type="GO" id="GO:0000166">
    <property type="term" value="F:nucleotide binding"/>
    <property type="evidence" value="ECO:0007669"/>
    <property type="project" value="UniProtKB-KW"/>
</dbReference>
<feature type="domain" description="Survival protein SurE-like phosphatase/nucleotidase" evidence="8">
    <location>
        <begin position="3"/>
        <end position="185"/>
    </location>
</feature>
<comment type="catalytic activity">
    <reaction evidence="1 7">
        <text>a ribonucleoside 5'-phosphate + H2O = a ribonucleoside + phosphate</text>
        <dbReference type="Rhea" id="RHEA:12484"/>
        <dbReference type="ChEBI" id="CHEBI:15377"/>
        <dbReference type="ChEBI" id="CHEBI:18254"/>
        <dbReference type="ChEBI" id="CHEBI:43474"/>
        <dbReference type="ChEBI" id="CHEBI:58043"/>
        <dbReference type="EC" id="3.1.3.5"/>
    </reaction>
</comment>
<organism evidence="9 10">
    <name type="scientific">Keratinibaculum paraultunense</name>
    <dbReference type="NCBI Taxonomy" id="1278232"/>
    <lineage>
        <taxon>Bacteria</taxon>
        <taxon>Bacillati</taxon>
        <taxon>Bacillota</taxon>
        <taxon>Tissierellia</taxon>
        <taxon>Tissierellales</taxon>
        <taxon>Tepidimicrobiaceae</taxon>
        <taxon>Keratinibaculum</taxon>
    </lineage>
</organism>
<protein>
    <recommendedName>
        <fullName evidence="7">5'-nucleotidase SurE</fullName>
        <ecNumber evidence="7">3.1.3.5</ecNumber>
    </recommendedName>
    <alternativeName>
        <fullName evidence="7">Nucleoside 5'-monophosphate phosphohydrolase</fullName>
    </alternativeName>
</protein>
<proteinExistence type="inferred from homology"/>
<comment type="caution">
    <text evidence="9">The sequence shown here is derived from an EMBL/GenBank/DDBJ whole genome shotgun (WGS) entry which is preliminary data.</text>
</comment>
<feature type="binding site" evidence="7">
    <location>
        <position position="9"/>
    </location>
    <ligand>
        <name>a divalent metal cation</name>
        <dbReference type="ChEBI" id="CHEBI:60240"/>
    </ligand>
</feature>
<dbReference type="InterPro" id="IPR030048">
    <property type="entry name" value="SurE"/>
</dbReference>
<evidence type="ECO:0000259" key="8">
    <source>
        <dbReference type="Pfam" id="PF01975"/>
    </source>
</evidence>
<dbReference type="RefSeq" id="WP_132029344.1">
    <property type="nucleotide sequence ID" value="NZ_CP068564.1"/>
</dbReference>
<comment type="subcellular location">
    <subcellularLocation>
        <location evidence="7">Cytoplasm</location>
    </subcellularLocation>
</comment>
<comment type="similarity">
    <text evidence="2 7">Belongs to the SurE nucleotidase family.</text>
</comment>